<evidence type="ECO:0000313" key="12">
    <source>
        <dbReference type="EMBL" id="TIB37855.1"/>
    </source>
</evidence>
<evidence type="ECO:0000256" key="1">
    <source>
        <dbReference type="ARBA" id="ARBA00004173"/>
    </source>
</evidence>
<feature type="domain" description="S5 DRBM" evidence="11">
    <location>
        <begin position="136"/>
        <end position="191"/>
    </location>
</feature>
<protein>
    <recommendedName>
        <fullName evidence="6">Small ribosomal subunit protein uS5m</fullName>
    </recommendedName>
    <alternativeName>
        <fullName evidence="7">28S ribosomal protein S5, mitochondrial</fullName>
    </alternativeName>
</protein>
<evidence type="ECO:0000256" key="7">
    <source>
        <dbReference type="ARBA" id="ARBA00041606"/>
    </source>
</evidence>
<dbReference type="Gene3D" id="3.30.160.20">
    <property type="match status" value="1"/>
</dbReference>
<evidence type="ECO:0000256" key="2">
    <source>
        <dbReference type="ARBA" id="ARBA00008945"/>
    </source>
</evidence>
<evidence type="ECO:0000256" key="8">
    <source>
        <dbReference type="PROSITE-ProRule" id="PRU00268"/>
    </source>
</evidence>
<evidence type="ECO:0000256" key="5">
    <source>
        <dbReference type="ARBA" id="ARBA00023274"/>
    </source>
</evidence>
<evidence type="ECO:0000256" key="3">
    <source>
        <dbReference type="ARBA" id="ARBA00022980"/>
    </source>
</evidence>
<keyword evidence="5 8" id="KW-0687">Ribonucleoprotein</keyword>
<dbReference type="GO" id="GO:0005743">
    <property type="term" value="C:mitochondrial inner membrane"/>
    <property type="evidence" value="ECO:0007669"/>
    <property type="project" value="UniProtKB-ARBA"/>
</dbReference>
<dbReference type="GO" id="GO:0003735">
    <property type="term" value="F:structural constituent of ribosome"/>
    <property type="evidence" value="ECO:0007669"/>
    <property type="project" value="UniProtKB-UniRule"/>
</dbReference>
<dbReference type="InterPro" id="IPR005324">
    <property type="entry name" value="Ribosomal_uS5_C"/>
</dbReference>
<organism evidence="12 13">
    <name type="scientific">Wallemia ichthyophaga</name>
    <dbReference type="NCBI Taxonomy" id="245174"/>
    <lineage>
        <taxon>Eukaryota</taxon>
        <taxon>Fungi</taxon>
        <taxon>Dikarya</taxon>
        <taxon>Basidiomycota</taxon>
        <taxon>Wallemiomycotina</taxon>
        <taxon>Wallemiomycetes</taxon>
        <taxon>Wallemiales</taxon>
        <taxon>Wallemiaceae</taxon>
        <taxon>Wallemia</taxon>
    </lineage>
</organism>
<dbReference type="GO" id="GO:0006412">
    <property type="term" value="P:translation"/>
    <property type="evidence" value="ECO:0007669"/>
    <property type="project" value="InterPro"/>
</dbReference>
<keyword evidence="4" id="KW-0496">Mitochondrion</keyword>
<dbReference type="InterPro" id="IPR020568">
    <property type="entry name" value="Ribosomal_Su5_D2-typ_SF"/>
</dbReference>
<dbReference type="PANTHER" id="PTHR48277:SF1">
    <property type="entry name" value="MITOCHONDRIAL RIBOSOMAL PROTEIN S5"/>
    <property type="match status" value="1"/>
</dbReference>
<dbReference type="GO" id="GO:0005763">
    <property type="term" value="C:mitochondrial small ribosomal subunit"/>
    <property type="evidence" value="ECO:0007669"/>
    <property type="project" value="UniProtKB-ARBA"/>
</dbReference>
<accession>A0A4V4M731</accession>
<dbReference type="Pfam" id="PF03719">
    <property type="entry name" value="Ribosomal_S5_C"/>
    <property type="match status" value="1"/>
</dbReference>
<comment type="subcellular location">
    <subcellularLocation>
        <location evidence="1">Mitochondrion</location>
    </subcellularLocation>
</comment>
<comment type="caution">
    <text evidence="12">The sequence shown here is derived from an EMBL/GenBank/DDBJ whole genome shotgun (WGS) entry which is preliminary data.</text>
</comment>
<dbReference type="Gene3D" id="3.30.230.10">
    <property type="match status" value="1"/>
</dbReference>
<evidence type="ECO:0000256" key="9">
    <source>
        <dbReference type="RuleBase" id="RU003823"/>
    </source>
</evidence>
<gene>
    <name evidence="12" type="ORF">E3P86_02042</name>
</gene>
<feature type="compositionally biased region" description="Low complexity" evidence="10">
    <location>
        <begin position="14"/>
        <end position="23"/>
    </location>
</feature>
<dbReference type="SUPFAM" id="SSF54768">
    <property type="entry name" value="dsRNA-binding domain-like"/>
    <property type="match status" value="1"/>
</dbReference>
<proteinExistence type="inferred from homology"/>
<evidence type="ECO:0000256" key="10">
    <source>
        <dbReference type="SAM" id="MobiDB-lite"/>
    </source>
</evidence>
<dbReference type="EMBL" id="SPOI01000090">
    <property type="protein sequence ID" value="TIB37855.1"/>
    <property type="molecule type" value="Genomic_DNA"/>
</dbReference>
<dbReference type="Pfam" id="PF00333">
    <property type="entry name" value="Ribosomal_S5"/>
    <property type="match status" value="1"/>
</dbReference>
<evidence type="ECO:0000256" key="4">
    <source>
        <dbReference type="ARBA" id="ARBA00023128"/>
    </source>
</evidence>
<dbReference type="SUPFAM" id="SSF54211">
    <property type="entry name" value="Ribosomal protein S5 domain 2-like"/>
    <property type="match status" value="1"/>
</dbReference>
<dbReference type="PROSITE" id="PS50881">
    <property type="entry name" value="S5_DSRBD"/>
    <property type="match status" value="1"/>
</dbReference>
<name>A0A4V4M731_WALIC</name>
<dbReference type="InterPro" id="IPR014721">
    <property type="entry name" value="Ribsml_uS5_D2-typ_fold_subgr"/>
</dbReference>
<dbReference type="AlphaFoldDB" id="A0A4V4M731"/>
<evidence type="ECO:0000313" key="13">
    <source>
        <dbReference type="Proteomes" id="UP000310689"/>
    </source>
</evidence>
<dbReference type="FunFam" id="3.30.160.20:FF:000022">
    <property type="entry name" value="28S ribosomal protein S5, mitochondrial"/>
    <property type="match status" value="1"/>
</dbReference>
<dbReference type="Proteomes" id="UP000310689">
    <property type="component" value="Unassembled WGS sequence"/>
</dbReference>
<keyword evidence="3 8" id="KW-0689">Ribosomal protein</keyword>
<sequence length="310" mass="33715">MKISRAVNRALKGSGSVRVAGSVSGTGGVQNKHQATSTTSTTTLPNKPTLRKDIKFNKLSQWPDLGAFYPRLDVAQGEDPLKAGLPSETEVLEGERQKAITKMYQGDPLHELSKSLPYTLAHLRSLTEYTFPLITKRVMQQTSKGKIMSKYALVVVGNGKGMVGVGEGKGDSNGDAIRKATIAGVREMDYVDRFQDRTVYGELKSKVGASVVELRSRPAGFGLRCNPFVHQVAKAAGIEDLSAKCRRSKNSMQVVKATLKALHGGAQPQLMSKSGIVKVPRLEKGAGMKSAEEIGLERGRQMEWVRKQVY</sequence>
<evidence type="ECO:0000259" key="11">
    <source>
        <dbReference type="PROSITE" id="PS50881"/>
    </source>
</evidence>
<dbReference type="FunFam" id="3.30.230.10:FF:000002">
    <property type="entry name" value="30S ribosomal protein S5"/>
    <property type="match status" value="1"/>
</dbReference>
<reference evidence="12 13" key="1">
    <citation type="submission" date="2019-03" db="EMBL/GenBank/DDBJ databases">
        <title>Sequencing 23 genomes of Wallemia ichthyophaga.</title>
        <authorList>
            <person name="Gostincar C."/>
        </authorList>
    </citation>
    <scope>NUCLEOTIDE SEQUENCE [LARGE SCALE GENOMIC DNA]</scope>
    <source>
        <strain evidence="12 13">EXF-6200</strain>
    </source>
</reference>
<dbReference type="InterPro" id="IPR013810">
    <property type="entry name" value="Ribosomal_uS5_N"/>
</dbReference>
<feature type="region of interest" description="Disordered" evidence="10">
    <location>
        <begin position="14"/>
        <end position="44"/>
    </location>
</feature>
<dbReference type="GO" id="GO:0003723">
    <property type="term" value="F:RNA binding"/>
    <property type="evidence" value="ECO:0007669"/>
    <property type="project" value="InterPro"/>
</dbReference>
<comment type="similarity">
    <text evidence="2 9">Belongs to the universal ribosomal protein uS5 family.</text>
</comment>
<dbReference type="PANTHER" id="PTHR48277">
    <property type="entry name" value="MITOCHONDRIAL RIBOSOMAL PROTEIN S5"/>
    <property type="match status" value="1"/>
</dbReference>
<evidence type="ECO:0000256" key="6">
    <source>
        <dbReference type="ARBA" id="ARBA00039335"/>
    </source>
</evidence>
<dbReference type="InterPro" id="IPR000851">
    <property type="entry name" value="Ribosomal_uS5"/>
</dbReference>